<dbReference type="Pfam" id="PF05378">
    <property type="entry name" value="Hydant_A_N"/>
    <property type="match status" value="1"/>
</dbReference>
<dbReference type="InterPro" id="IPR045079">
    <property type="entry name" value="Oxoprolinase-like"/>
</dbReference>
<dbReference type="SUPFAM" id="SSF53067">
    <property type="entry name" value="Actin-like ATPase domain"/>
    <property type="match status" value="1"/>
</dbReference>
<dbReference type="EMBL" id="CP043499">
    <property type="protein sequence ID" value="QFY62573.1"/>
    <property type="molecule type" value="Genomic_DNA"/>
</dbReference>
<dbReference type="OrthoDB" id="9759608at2"/>
<dbReference type="InterPro" id="IPR008040">
    <property type="entry name" value="Hydant_A_N"/>
</dbReference>
<dbReference type="GO" id="GO:0005829">
    <property type="term" value="C:cytosol"/>
    <property type="evidence" value="ECO:0007669"/>
    <property type="project" value="TreeGrafter"/>
</dbReference>
<dbReference type="InterPro" id="IPR049517">
    <property type="entry name" value="ACX-like_C"/>
</dbReference>
<keyword evidence="4" id="KW-0614">Plasmid</keyword>
<evidence type="ECO:0000313" key="5">
    <source>
        <dbReference type="Proteomes" id="UP000326881"/>
    </source>
</evidence>
<keyword evidence="5" id="KW-1185">Reference proteome</keyword>
<feature type="domain" description="Hydantoinase A/oxoprolinase" evidence="1">
    <location>
        <begin position="206"/>
        <end position="498"/>
    </location>
</feature>
<dbReference type="Pfam" id="PF01968">
    <property type="entry name" value="Hydantoinase_A"/>
    <property type="match status" value="1"/>
</dbReference>
<gene>
    <name evidence="4" type="ORF">FZ934_19480</name>
</gene>
<dbReference type="InterPro" id="IPR043129">
    <property type="entry name" value="ATPase_NBD"/>
</dbReference>
<dbReference type="Proteomes" id="UP000326881">
    <property type="component" value="Plasmid unnamed"/>
</dbReference>
<feature type="domain" description="Hydantoinase/oxoprolinase N-terminal" evidence="2">
    <location>
        <begin position="7"/>
        <end position="184"/>
    </location>
</feature>
<feature type="domain" description="Acetophenone carboxylase-like C-terminal" evidence="3">
    <location>
        <begin position="508"/>
        <end position="686"/>
    </location>
</feature>
<dbReference type="RefSeq" id="WP_153272566.1">
    <property type="nucleotide sequence ID" value="NZ_CP043499.1"/>
</dbReference>
<accession>A0A5Q0CAV6</accession>
<geneLocation type="plasmid" evidence="4 5">
    <name>unnamed</name>
</geneLocation>
<proteinExistence type="predicted"/>
<dbReference type="KEGG" id="rgr:FZ934_19480"/>
<reference evidence="4 5" key="1">
    <citation type="submission" date="2019-08" db="EMBL/GenBank/DDBJ databases">
        <title>Prosopis cineraria nodule microbiome.</title>
        <authorList>
            <person name="Ali R."/>
            <person name="Chaluvadi S.R."/>
            <person name="Wang X."/>
        </authorList>
    </citation>
    <scope>NUCLEOTIDE SEQUENCE [LARGE SCALE GENOMIC DNA]</scope>
    <source>
        <strain evidence="4 5">BG7</strain>
        <plasmid evidence="4 5">unnamed</plasmid>
    </source>
</reference>
<name>A0A5Q0CAV6_9HYPH</name>
<evidence type="ECO:0000259" key="2">
    <source>
        <dbReference type="Pfam" id="PF05378"/>
    </source>
</evidence>
<evidence type="ECO:0000259" key="3">
    <source>
        <dbReference type="Pfam" id="PF19278"/>
    </source>
</evidence>
<dbReference type="AlphaFoldDB" id="A0A5Q0CAV6"/>
<evidence type="ECO:0000313" key="4">
    <source>
        <dbReference type="EMBL" id="QFY62573.1"/>
    </source>
</evidence>
<evidence type="ECO:0000259" key="1">
    <source>
        <dbReference type="Pfam" id="PF01968"/>
    </source>
</evidence>
<sequence length="690" mass="74586">MSAKTIRVATDVGGTFTDLVCFETDNATGQSRIITAKSDTTPPNFEQGVLNVLDKGGVDPKSIDFLAHGTTVVINALTERKGVKVGLVTTEGFRDSLEIARGNRPDFFNLHYEKPEPFVPRYLRRELPGRFSYHGEEMKPLDLSGLPGILDDFRADGVEAIAVCFLHSYANPSHEQATIAEIARLWPEISTVASHQITREWREYERTNTTVMSAYVQPTAERYLSRLNDGLLTKGFDGNLFIMQSNCGVDSLDSVKKIPITMVESGPASGFWGAAELGKQIGEPNVLALDIGGTTAKCSLIEDGKVKIMTDYWIERDRTSAGYPIMVPVVDLVEIGNGGGSIAWVDDFGKMHVGPKSAGAMPGPAAYGRGGTNATTTDANLWLGRINRDYFCGGSVEADMAATEKALSAVGQKLGISADEVARGIVRIANNNMVNALKLVSLNRGFDPRDFTLVAFGGGGAMHAVALGTELGVKKVVIPAGASVFSAWGMMMSDLRRDYFVTKLAELKVGASATVEALFAETEALALKQFGEEGVAGEKVKFLRYGKFRYQNQEHTTEVLIDGPISDERLAGIETAFHEAYEREYTYRLNAPVELVGVHLVASAEVGKLTMQEKPLTEGPSTAALKGERTVDYALEGRHQAAIYDGEKLEPGMNFAGPAIIEDPGTTIVIHPGNRVEVDGFGNIHIHLKA</sequence>
<dbReference type="PANTHER" id="PTHR11365:SF23">
    <property type="entry name" value="HYPOTHETICAL 5-OXOPROLINASE (EUROFUNG)-RELATED"/>
    <property type="match status" value="1"/>
</dbReference>
<dbReference type="InterPro" id="IPR002821">
    <property type="entry name" value="Hydantoinase_A"/>
</dbReference>
<dbReference type="GO" id="GO:0006749">
    <property type="term" value="P:glutathione metabolic process"/>
    <property type="evidence" value="ECO:0007669"/>
    <property type="project" value="TreeGrafter"/>
</dbReference>
<dbReference type="Pfam" id="PF19278">
    <property type="entry name" value="Hydant_A_C"/>
    <property type="match status" value="1"/>
</dbReference>
<protein>
    <submittedName>
        <fullName evidence="4">Hydantoinase/oxoprolinase family protein</fullName>
    </submittedName>
</protein>
<organism evidence="4 5">
    <name type="scientific">Rhizobium grahamii</name>
    <dbReference type="NCBI Taxonomy" id="1120045"/>
    <lineage>
        <taxon>Bacteria</taxon>
        <taxon>Pseudomonadati</taxon>
        <taxon>Pseudomonadota</taxon>
        <taxon>Alphaproteobacteria</taxon>
        <taxon>Hyphomicrobiales</taxon>
        <taxon>Rhizobiaceae</taxon>
        <taxon>Rhizobium/Agrobacterium group</taxon>
        <taxon>Rhizobium</taxon>
    </lineage>
</organism>
<dbReference type="GO" id="GO:0017168">
    <property type="term" value="F:5-oxoprolinase (ATP-hydrolyzing) activity"/>
    <property type="evidence" value="ECO:0007669"/>
    <property type="project" value="TreeGrafter"/>
</dbReference>
<dbReference type="PANTHER" id="PTHR11365">
    <property type="entry name" value="5-OXOPROLINASE RELATED"/>
    <property type="match status" value="1"/>
</dbReference>